<sequence>MKYLRRFVPTILLISVNGAAPAPAAANEAPEGMFVMPSGSKDLAGAFLGCQDIKQQNEQLVIDACRKAADAAPTPRAKAVLLSLRSKALLRSKRYGEAVTDAQVAVSFAPDRWEALNQLCWAAAVSGIVVPSATDACARAVGLSAARTNARHSDAVYSLRTSNWHRAAALFDGLAEQSAKRYPEVQFGSVIAAKWLADGYRKSADKEEREVAGIVDVNIGKVEATLAQDKPGLESARKYFRDLGFSMPDGSL</sequence>
<dbReference type="SUPFAM" id="SSF48452">
    <property type="entry name" value="TPR-like"/>
    <property type="match status" value="1"/>
</dbReference>
<keyword evidence="1" id="KW-0732">Signal</keyword>
<feature type="signal peptide" evidence="1">
    <location>
        <begin position="1"/>
        <end position="24"/>
    </location>
</feature>
<dbReference type="Gene3D" id="1.25.40.10">
    <property type="entry name" value="Tetratricopeptide repeat domain"/>
    <property type="match status" value="1"/>
</dbReference>
<reference evidence="2 3" key="1">
    <citation type="submission" date="2021-08" db="EMBL/GenBank/DDBJ databases">
        <authorList>
            <person name="Tuo L."/>
        </authorList>
    </citation>
    <scope>NUCLEOTIDE SEQUENCE [LARGE SCALE GENOMIC DNA]</scope>
    <source>
        <strain evidence="2 3">JCM 31229</strain>
    </source>
</reference>
<protein>
    <recommendedName>
        <fullName evidence="4">Tetratricopeptide repeat protein</fullName>
    </recommendedName>
</protein>
<dbReference type="EMBL" id="JAINVV010000006">
    <property type="protein sequence ID" value="MBY8823342.1"/>
    <property type="molecule type" value="Genomic_DNA"/>
</dbReference>
<dbReference type="InterPro" id="IPR011990">
    <property type="entry name" value="TPR-like_helical_dom_sf"/>
</dbReference>
<accession>A0ABS7PPU2</accession>
<evidence type="ECO:0000313" key="2">
    <source>
        <dbReference type="EMBL" id="MBY8823342.1"/>
    </source>
</evidence>
<comment type="caution">
    <text evidence="2">The sequence shown here is derived from an EMBL/GenBank/DDBJ whole genome shotgun (WGS) entry which is preliminary data.</text>
</comment>
<gene>
    <name evidence="2" type="ORF">K7G82_13640</name>
</gene>
<feature type="chain" id="PRO_5047134223" description="Tetratricopeptide repeat protein" evidence="1">
    <location>
        <begin position="25"/>
        <end position="252"/>
    </location>
</feature>
<organism evidence="2 3">
    <name type="scientific">Sphingomonas colocasiae</name>
    <dbReference type="NCBI Taxonomy" id="1848973"/>
    <lineage>
        <taxon>Bacteria</taxon>
        <taxon>Pseudomonadati</taxon>
        <taxon>Pseudomonadota</taxon>
        <taxon>Alphaproteobacteria</taxon>
        <taxon>Sphingomonadales</taxon>
        <taxon>Sphingomonadaceae</taxon>
        <taxon>Sphingomonas</taxon>
    </lineage>
</organism>
<evidence type="ECO:0000256" key="1">
    <source>
        <dbReference type="SAM" id="SignalP"/>
    </source>
</evidence>
<evidence type="ECO:0000313" key="3">
    <source>
        <dbReference type="Proteomes" id="UP000706039"/>
    </source>
</evidence>
<keyword evidence="3" id="KW-1185">Reference proteome</keyword>
<dbReference type="Proteomes" id="UP000706039">
    <property type="component" value="Unassembled WGS sequence"/>
</dbReference>
<proteinExistence type="predicted"/>
<evidence type="ECO:0008006" key="4">
    <source>
        <dbReference type="Google" id="ProtNLM"/>
    </source>
</evidence>
<dbReference type="RefSeq" id="WP_222990458.1">
    <property type="nucleotide sequence ID" value="NZ_JAINVV010000006.1"/>
</dbReference>
<name>A0ABS7PPU2_9SPHN</name>